<evidence type="ECO:0000313" key="2">
    <source>
        <dbReference type="Proteomes" id="UP001159427"/>
    </source>
</evidence>
<name>A0ABN8PX07_9CNID</name>
<evidence type="ECO:0000313" key="1">
    <source>
        <dbReference type="EMBL" id="CAH3152641.1"/>
    </source>
</evidence>
<organism evidence="1 2">
    <name type="scientific">Porites evermanni</name>
    <dbReference type="NCBI Taxonomy" id="104178"/>
    <lineage>
        <taxon>Eukaryota</taxon>
        <taxon>Metazoa</taxon>
        <taxon>Cnidaria</taxon>
        <taxon>Anthozoa</taxon>
        <taxon>Hexacorallia</taxon>
        <taxon>Scleractinia</taxon>
        <taxon>Fungiina</taxon>
        <taxon>Poritidae</taxon>
        <taxon>Porites</taxon>
    </lineage>
</organism>
<reference evidence="1 2" key="1">
    <citation type="submission" date="2022-05" db="EMBL/GenBank/DDBJ databases">
        <authorList>
            <consortium name="Genoscope - CEA"/>
            <person name="William W."/>
        </authorList>
    </citation>
    <scope>NUCLEOTIDE SEQUENCE [LARGE SCALE GENOMIC DNA]</scope>
</reference>
<proteinExistence type="predicted"/>
<protein>
    <submittedName>
        <fullName evidence="1">Uncharacterized protein</fullName>
    </submittedName>
</protein>
<gene>
    <name evidence="1" type="ORF">PEVE_00000794</name>
</gene>
<dbReference type="Proteomes" id="UP001159427">
    <property type="component" value="Unassembled WGS sequence"/>
</dbReference>
<accession>A0ABN8PX07</accession>
<comment type="caution">
    <text evidence="1">The sequence shown here is derived from an EMBL/GenBank/DDBJ whole genome shotgun (WGS) entry which is preliminary data.</text>
</comment>
<feature type="non-terminal residue" evidence="1">
    <location>
        <position position="1"/>
    </location>
</feature>
<sequence>AFCVFLTDAKRGQLRGIEAPLSRYSSRSMPKRGGVILVKHARAVLCMQISTRAPVIGGIECRMKSSPKKRKKLVKLTLILSLIVKTCPELVFERQTVLSIFLFTETTKHWPLCHIIILVLPQPS</sequence>
<dbReference type="EMBL" id="CALNXI010001039">
    <property type="protein sequence ID" value="CAH3152641.1"/>
    <property type="molecule type" value="Genomic_DNA"/>
</dbReference>
<keyword evidence="2" id="KW-1185">Reference proteome</keyword>